<protein>
    <submittedName>
        <fullName evidence="1">Uncharacterized protein</fullName>
    </submittedName>
</protein>
<feature type="non-terminal residue" evidence="1">
    <location>
        <position position="1"/>
    </location>
</feature>
<evidence type="ECO:0000313" key="2">
    <source>
        <dbReference type="Proteomes" id="UP001162483"/>
    </source>
</evidence>
<accession>A0ABN9GP56</accession>
<dbReference type="EMBL" id="CATNWA010018890">
    <property type="protein sequence ID" value="CAI9610102.1"/>
    <property type="molecule type" value="Genomic_DNA"/>
</dbReference>
<dbReference type="Proteomes" id="UP001162483">
    <property type="component" value="Unassembled WGS sequence"/>
</dbReference>
<sequence length="85" mass="9182">VLSPDQTHLHRTPHTGAECPCTVTRSDPPAPHTSYWGPLLLYCHQVRPTCTAHLILGPIVAVLSPGQTTNTAHSMGQCICNVTWS</sequence>
<organism evidence="1 2">
    <name type="scientific">Staurois parvus</name>
    <dbReference type="NCBI Taxonomy" id="386267"/>
    <lineage>
        <taxon>Eukaryota</taxon>
        <taxon>Metazoa</taxon>
        <taxon>Chordata</taxon>
        <taxon>Craniata</taxon>
        <taxon>Vertebrata</taxon>
        <taxon>Euteleostomi</taxon>
        <taxon>Amphibia</taxon>
        <taxon>Batrachia</taxon>
        <taxon>Anura</taxon>
        <taxon>Neobatrachia</taxon>
        <taxon>Ranoidea</taxon>
        <taxon>Ranidae</taxon>
        <taxon>Staurois</taxon>
    </lineage>
</organism>
<gene>
    <name evidence="1" type="ORF">SPARVUS_LOCUS14368359</name>
</gene>
<reference evidence="1" key="1">
    <citation type="submission" date="2023-05" db="EMBL/GenBank/DDBJ databases">
        <authorList>
            <person name="Stuckert A."/>
        </authorList>
    </citation>
    <scope>NUCLEOTIDE SEQUENCE</scope>
</reference>
<evidence type="ECO:0000313" key="1">
    <source>
        <dbReference type="EMBL" id="CAI9610102.1"/>
    </source>
</evidence>
<keyword evidence="2" id="KW-1185">Reference proteome</keyword>
<name>A0ABN9GP56_9NEOB</name>
<proteinExistence type="predicted"/>
<comment type="caution">
    <text evidence="1">The sequence shown here is derived from an EMBL/GenBank/DDBJ whole genome shotgun (WGS) entry which is preliminary data.</text>
</comment>
<feature type="non-terminal residue" evidence="1">
    <location>
        <position position="85"/>
    </location>
</feature>